<dbReference type="AlphaFoldDB" id="A0A914WAH8"/>
<feature type="repeat" description="Hemopexin" evidence="1">
    <location>
        <begin position="67"/>
        <end position="108"/>
    </location>
</feature>
<dbReference type="Proteomes" id="UP000887566">
    <property type="component" value="Unplaced"/>
</dbReference>
<sequence length="349" mass="38386">MEIAKCSPPFRLFACILFFGILACVIGDKKYSNVVLFKGKKYMLINGHTDEKVVHTVSAREYPLNETGALDAACSVGDNIFFFKGDHFWRTTGKICYSDSISSLFNTTFSSGINAALCSVEIDPLTRLAMQVAYFFKDKSVEKLRRLNTSSAMFQVVQKAHLNFTPDAAVALKITSYSSPSYFPIVASRKNLLLLDMGYPDQMTPFGNLAHNLNLLTDEELYFASDLDAAIGLSGSQRLRSIILALLMIGGIESNPGPFEEDMVIAKPADDASAGKSSGSWSVDDQADNSACEFEQMPTETISMIIALQEQIAENQDGNQFKSTLIEETGFSMDDIVIEAVNKRQRDTG</sequence>
<dbReference type="SUPFAM" id="SSF50923">
    <property type="entry name" value="Hemopexin-like domain"/>
    <property type="match status" value="1"/>
</dbReference>
<organism evidence="2 3">
    <name type="scientific">Plectus sambesii</name>
    <dbReference type="NCBI Taxonomy" id="2011161"/>
    <lineage>
        <taxon>Eukaryota</taxon>
        <taxon>Metazoa</taxon>
        <taxon>Ecdysozoa</taxon>
        <taxon>Nematoda</taxon>
        <taxon>Chromadorea</taxon>
        <taxon>Plectida</taxon>
        <taxon>Plectina</taxon>
        <taxon>Plectoidea</taxon>
        <taxon>Plectidae</taxon>
        <taxon>Plectus</taxon>
    </lineage>
</organism>
<dbReference type="Gene3D" id="2.110.10.10">
    <property type="entry name" value="Hemopexin-like domain"/>
    <property type="match status" value="1"/>
</dbReference>
<name>A0A914WAH8_9BILA</name>
<dbReference type="PROSITE" id="PS51642">
    <property type="entry name" value="HEMOPEXIN_2"/>
    <property type="match status" value="1"/>
</dbReference>
<protein>
    <submittedName>
        <fullName evidence="3">Uncharacterized protein</fullName>
    </submittedName>
</protein>
<evidence type="ECO:0000313" key="3">
    <source>
        <dbReference type="WBParaSite" id="PSAMB.scaffold35size105523.g985.t1"/>
    </source>
</evidence>
<accession>A0A914WAH8</accession>
<dbReference type="InterPro" id="IPR018487">
    <property type="entry name" value="Hemopexin-like_repeat"/>
</dbReference>
<dbReference type="PROSITE" id="PS51257">
    <property type="entry name" value="PROKAR_LIPOPROTEIN"/>
    <property type="match status" value="1"/>
</dbReference>
<keyword evidence="2" id="KW-1185">Reference proteome</keyword>
<dbReference type="Pfam" id="PF00045">
    <property type="entry name" value="Hemopexin"/>
    <property type="match status" value="1"/>
</dbReference>
<dbReference type="InterPro" id="IPR036375">
    <property type="entry name" value="Hemopexin-like_dom_sf"/>
</dbReference>
<evidence type="ECO:0000256" key="1">
    <source>
        <dbReference type="PROSITE-ProRule" id="PRU01011"/>
    </source>
</evidence>
<dbReference type="WBParaSite" id="PSAMB.scaffold35size105523.g985.t1">
    <property type="protein sequence ID" value="PSAMB.scaffold35size105523.g985.t1"/>
    <property type="gene ID" value="PSAMB.scaffold35size105523.g985"/>
</dbReference>
<evidence type="ECO:0000313" key="2">
    <source>
        <dbReference type="Proteomes" id="UP000887566"/>
    </source>
</evidence>
<reference evidence="3" key="1">
    <citation type="submission" date="2022-11" db="UniProtKB">
        <authorList>
            <consortium name="WormBaseParasite"/>
        </authorList>
    </citation>
    <scope>IDENTIFICATION</scope>
</reference>
<proteinExistence type="predicted"/>